<organism evidence="1 2">
    <name type="scientific">Flavonifractor plautii</name>
    <name type="common">Fusobacterium plautii</name>
    <dbReference type="NCBI Taxonomy" id="292800"/>
    <lineage>
        <taxon>Bacteria</taxon>
        <taxon>Bacillati</taxon>
        <taxon>Bacillota</taxon>
        <taxon>Clostridia</taxon>
        <taxon>Eubacteriales</taxon>
        <taxon>Oscillospiraceae</taxon>
        <taxon>Flavonifractor</taxon>
    </lineage>
</organism>
<name>A0A174IRZ2_FLAPL</name>
<proteinExistence type="predicted"/>
<dbReference type="EMBL" id="CYZT01000200">
    <property type="protein sequence ID" value="CUO90123.1"/>
    <property type="molecule type" value="Genomic_DNA"/>
</dbReference>
<reference evidence="1 2" key="1">
    <citation type="submission" date="2015-09" db="EMBL/GenBank/DDBJ databases">
        <authorList>
            <consortium name="Pathogen Informatics"/>
        </authorList>
    </citation>
    <scope>NUCLEOTIDE SEQUENCE [LARGE SCALE GENOMIC DNA]</scope>
    <source>
        <strain evidence="1 2">2789STDY5608854</strain>
    </source>
</reference>
<sequence length="426" mass="43144">MGLLELLPVQLHAQAGPLRQIDAAVHDLQRRPGQALQPLLPDPVGVDAVELAGHRRGALGHHGQGDIEVVIGVAAPHQAEIIAHLAHPDGARHGPEVRVGQGDIHAAQGDAVAHLPPVGVNHVGGGGHAALLAELRHNFAAGEAAFGAAGVLTVGQNLLQLRGKGQRVLQQPAAVGVQGDAGLGEGLLQSLDGLQLLPAVQHAALELEVLKAVLLVGGPGQRHDGVGGQRLLMAQAVPVAVGVGLGVIGQIGLFAVAHVEQIAQKADPVPLDAVAQQGGHGHLQILAQQVQQGSLHRGDHVHASAQVKGLLAPHVVLNIGREPLVEPPQGHLVVGHAGALHQVLHVLQGAGDFLAAGDLANAGIAPVVSEHHNVAGEVGGVGAGEVELHTVLAGHGIDLHGGHFGGIGHYNALLCSNSGELADTPR</sequence>
<dbReference type="AlphaFoldDB" id="A0A174IRZ2"/>
<evidence type="ECO:0000313" key="1">
    <source>
        <dbReference type="EMBL" id="CUO90123.1"/>
    </source>
</evidence>
<gene>
    <name evidence="1" type="ORF">ERS852411_02353</name>
</gene>
<accession>A0A174IRZ2</accession>
<protein>
    <submittedName>
        <fullName evidence="1">Uncharacterized protein</fullName>
    </submittedName>
</protein>
<evidence type="ECO:0000313" key="2">
    <source>
        <dbReference type="Proteomes" id="UP000095746"/>
    </source>
</evidence>
<dbReference type="Proteomes" id="UP000095746">
    <property type="component" value="Unassembled WGS sequence"/>
</dbReference>